<keyword evidence="2" id="KW-0963">Cytoplasm</keyword>
<comment type="caution">
    <text evidence="4">The sequence shown here is derived from an EMBL/GenBank/DDBJ whole genome shotgun (WGS) entry which is preliminary data.</text>
</comment>
<dbReference type="InterPro" id="IPR050574">
    <property type="entry name" value="HPF/YfiA_ribosome-assoc"/>
</dbReference>
<evidence type="ECO:0000259" key="3">
    <source>
        <dbReference type="Pfam" id="PF16321"/>
    </source>
</evidence>
<protein>
    <recommendedName>
        <fullName evidence="2">Ribosome hibernation promoting factor</fullName>
        <shortName evidence="2">HPF</shortName>
    </recommendedName>
</protein>
<evidence type="ECO:0000313" key="5">
    <source>
        <dbReference type="Proteomes" id="UP001595715"/>
    </source>
</evidence>
<keyword evidence="1 2" id="KW-0810">Translation regulation</keyword>
<dbReference type="PANTHER" id="PTHR33231">
    <property type="entry name" value="30S RIBOSOMAL PROTEIN"/>
    <property type="match status" value="1"/>
</dbReference>
<dbReference type="Pfam" id="PF02482">
    <property type="entry name" value="Ribosomal_S30AE"/>
    <property type="match status" value="1"/>
</dbReference>
<comment type="subcellular location">
    <subcellularLocation>
        <location evidence="2">Cytoplasm</location>
    </subcellularLocation>
</comment>
<dbReference type="PANTHER" id="PTHR33231:SF1">
    <property type="entry name" value="30S RIBOSOMAL PROTEIN"/>
    <property type="match status" value="1"/>
</dbReference>
<dbReference type="InterPro" id="IPR036567">
    <property type="entry name" value="RHF-like"/>
</dbReference>
<dbReference type="Pfam" id="PF16321">
    <property type="entry name" value="Ribosom_S30AE_C"/>
    <property type="match status" value="1"/>
</dbReference>
<dbReference type="HAMAP" id="MF_00839">
    <property type="entry name" value="HPF"/>
    <property type="match status" value="1"/>
</dbReference>
<dbReference type="SUPFAM" id="SSF69754">
    <property type="entry name" value="Ribosome binding protein Y (YfiA homologue)"/>
    <property type="match status" value="1"/>
</dbReference>
<comment type="similarity">
    <text evidence="2">Belongs to the HPF/YfiA ribosome-associated protein family. Long HPF subfamily.</text>
</comment>
<dbReference type="InterPro" id="IPR038416">
    <property type="entry name" value="Ribosom_S30AE_C_sf"/>
</dbReference>
<evidence type="ECO:0000256" key="1">
    <source>
        <dbReference type="ARBA" id="ARBA00022845"/>
    </source>
</evidence>
<reference evidence="5" key="1">
    <citation type="journal article" date="2019" name="Int. J. Syst. Evol. Microbiol.">
        <title>The Global Catalogue of Microorganisms (GCM) 10K type strain sequencing project: providing services to taxonomists for standard genome sequencing and annotation.</title>
        <authorList>
            <consortium name="The Broad Institute Genomics Platform"/>
            <consortium name="The Broad Institute Genome Sequencing Center for Infectious Disease"/>
            <person name="Wu L."/>
            <person name="Ma J."/>
        </authorList>
    </citation>
    <scope>NUCLEOTIDE SEQUENCE [LARGE SCALE GENOMIC DNA]</scope>
    <source>
        <strain evidence="5">IBRC-M 10987</strain>
    </source>
</reference>
<dbReference type="Gene3D" id="3.30.160.100">
    <property type="entry name" value="Ribosome hibernation promotion factor-like"/>
    <property type="match status" value="1"/>
</dbReference>
<dbReference type="InterPro" id="IPR032528">
    <property type="entry name" value="Ribosom_S30AE_C"/>
</dbReference>
<feature type="domain" description="Sigma 54 modulation/S30EA ribosomal protein C-terminal" evidence="3">
    <location>
        <begin position="126"/>
        <end position="179"/>
    </location>
</feature>
<dbReference type="CDD" id="cd00552">
    <property type="entry name" value="RaiA"/>
    <property type="match status" value="1"/>
</dbReference>
<name>A0ABV8JWK6_9BACL</name>
<evidence type="ECO:0000313" key="4">
    <source>
        <dbReference type="EMBL" id="MFC4099317.1"/>
    </source>
</evidence>
<evidence type="ECO:0000256" key="2">
    <source>
        <dbReference type="HAMAP-Rule" id="MF_00839"/>
    </source>
</evidence>
<sequence>MMMSIHVHGKHLTITPALQEYAERKIGTAQAWFDEPVTIHVTLAVLGHKQEHAVEVTIPYHSMVFRAEVKDIDMYAALDEASDKIERILRKYKERARRKLRTQSREMAYNLQQTRSAASALEEDEDFPVMKVKRIAMKPVDIQEAILQMNMSDHSFHLFHNRASNRMEVIYRRKDGTYGHLLAE</sequence>
<gene>
    <name evidence="2 4" type="primary">hpf</name>
    <name evidence="4" type="ORF">ACFOZ8_06550</name>
</gene>
<dbReference type="InterPro" id="IPR003489">
    <property type="entry name" value="RHF/RaiA"/>
</dbReference>
<dbReference type="InterPro" id="IPR034694">
    <property type="entry name" value="HPF_long/plastid"/>
</dbReference>
<dbReference type="EMBL" id="JBHSAM010000017">
    <property type="protein sequence ID" value="MFC4099317.1"/>
    <property type="molecule type" value="Genomic_DNA"/>
</dbReference>
<dbReference type="RefSeq" id="WP_377718012.1">
    <property type="nucleotide sequence ID" value="NZ_JBHSAM010000017.1"/>
</dbReference>
<proteinExistence type="inferred from homology"/>
<dbReference type="Proteomes" id="UP001595715">
    <property type="component" value="Unassembled WGS sequence"/>
</dbReference>
<organism evidence="4 5">
    <name type="scientific">Paenibacillus xanthanilyticus</name>
    <dbReference type="NCBI Taxonomy" id="1783531"/>
    <lineage>
        <taxon>Bacteria</taxon>
        <taxon>Bacillati</taxon>
        <taxon>Bacillota</taxon>
        <taxon>Bacilli</taxon>
        <taxon>Bacillales</taxon>
        <taxon>Paenibacillaceae</taxon>
        <taxon>Paenibacillus</taxon>
    </lineage>
</organism>
<comment type="subunit">
    <text evidence="2">Interacts with 100S ribosomes.</text>
</comment>
<accession>A0ABV8JWK6</accession>
<dbReference type="Gene3D" id="3.30.505.50">
    <property type="entry name" value="Sigma 54 modulation/S30EA ribosomal protein, C-terminal domain"/>
    <property type="match status" value="1"/>
</dbReference>
<keyword evidence="5" id="KW-1185">Reference proteome</keyword>
<dbReference type="NCBIfam" id="TIGR00741">
    <property type="entry name" value="yfiA"/>
    <property type="match status" value="1"/>
</dbReference>
<comment type="function">
    <text evidence="2">Required for dimerization of active 70S ribosomes into 100S ribosomes in stationary phase; 100S ribosomes are translationally inactive and sometimes present during exponential growth.</text>
</comment>